<accession>A0A915N2H3</accession>
<protein>
    <submittedName>
        <fullName evidence="3">Uncharacterized protein</fullName>
    </submittedName>
</protein>
<dbReference type="Proteomes" id="UP000887561">
    <property type="component" value="Unplaced"/>
</dbReference>
<feature type="region of interest" description="Disordered" evidence="1">
    <location>
        <begin position="1"/>
        <end position="66"/>
    </location>
</feature>
<dbReference type="AlphaFoldDB" id="A0A915N2H3"/>
<reference evidence="3" key="1">
    <citation type="submission" date="2022-11" db="UniProtKB">
        <authorList>
            <consortium name="WormBaseParasite"/>
        </authorList>
    </citation>
    <scope>IDENTIFICATION</scope>
</reference>
<sequence>MTPGFGGAESIPPKSVGSDSNLELRPKNGAPSQIAEYSPELRARHPTSGAGLPDETSQLLGLHTSV</sequence>
<organism evidence="2 3">
    <name type="scientific">Meloidogyne javanica</name>
    <name type="common">Root-knot nematode worm</name>
    <dbReference type="NCBI Taxonomy" id="6303"/>
    <lineage>
        <taxon>Eukaryota</taxon>
        <taxon>Metazoa</taxon>
        <taxon>Ecdysozoa</taxon>
        <taxon>Nematoda</taxon>
        <taxon>Chromadorea</taxon>
        <taxon>Rhabditida</taxon>
        <taxon>Tylenchina</taxon>
        <taxon>Tylenchomorpha</taxon>
        <taxon>Tylenchoidea</taxon>
        <taxon>Meloidogynidae</taxon>
        <taxon>Meloidogyninae</taxon>
        <taxon>Meloidogyne</taxon>
        <taxon>Meloidogyne incognita group</taxon>
    </lineage>
</organism>
<name>A0A915N2H3_MELJA</name>
<proteinExistence type="predicted"/>
<feature type="compositionally biased region" description="Polar residues" evidence="1">
    <location>
        <begin position="55"/>
        <end position="66"/>
    </location>
</feature>
<evidence type="ECO:0000313" key="2">
    <source>
        <dbReference type="Proteomes" id="UP000887561"/>
    </source>
</evidence>
<keyword evidence="2" id="KW-1185">Reference proteome</keyword>
<evidence type="ECO:0000256" key="1">
    <source>
        <dbReference type="SAM" id="MobiDB-lite"/>
    </source>
</evidence>
<dbReference type="WBParaSite" id="scaffold743_cov228.g1717">
    <property type="protein sequence ID" value="scaffold743_cov228.g1717"/>
    <property type="gene ID" value="scaffold743_cov228.g1717"/>
</dbReference>
<evidence type="ECO:0000313" key="3">
    <source>
        <dbReference type="WBParaSite" id="scaffold743_cov228.g1717"/>
    </source>
</evidence>